<evidence type="ECO:0000313" key="2">
    <source>
        <dbReference type="Proteomes" id="UP001149140"/>
    </source>
</evidence>
<dbReference type="InterPro" id="IPR024735">
    <property type="entry name" value="TcpC"/>
</dbReference>
<dbReference type="RefSeq" id="WP_270039596.1">
    <property type="nucleotide sequence ID" value="NZ_JAPDOD010000006.1"/>
</dbReference>
<dbReference type="EMBL" id="JAPDOD010000006">
    <property type="protein sequence ID" value="MDA0160644.1"/>
    <property type="molecule type" value="Genomic_DNA"/>
</dbReference>
<name>A0A9X3MQI8_9ACTN</name>
<reference evidence="1" key="1">
    <citation type="submission" date="2022-10" db="EMBL/GenBank/DDBJ databases">
        <title>The WGS of Solirubrobacter ginsenosidimutans DSM 21036.</title>
        <authorList>
            <person name="Jiang Z."/>
        </authorList>
    </citation>
    <scope>NUCLEOTIDE SEQUENCE</scope>
    <source>
        <strain evidence="1">DSM 21036</strain>
    </source>
</reference>
<sequence>MTGLRVRSRSGRSKSLTRGDFIRRLGQTVLWLLVLVLLVRGVAQMFAREPVAVVPVTRAVPAAWPDDEARAFGAAFVRAYFTASPREPGAQASALARFVSPELAESIAPEVGERSRGESVTAVTFARAARVGRRQALLTFAVAVGDGTRYVTVPVARDVRGGLVVDELPSFAAPPRVASVPESSAAPISGVERDQLGAIVERFLRAYVAGDAGGLAYMVLAGARIATPGTRAYELVELVSLAQAEPARANVRDLDATVRVRELGSGAVYSQLYRLRLERRERWYVADVNGSREG</sequence>
<proteinExistence type="predicted"/>
<dbReference type="Proteomes" id="UP001149140">
    <property type="component" value="Unassembled WGS sequence"/>
</dbReference>
<dbReference type="Pfam" id="PF12642">
    <property type="entry name" value="TpcC"/>
    <property type="match status" value="1"/>
</dbReference>
<protein>
    <submittedName>
        <fullName evidence="1">Conjugal transfer protein</fullName>
    </submittedName>
</protein>
<keyword evidence="2" id="KW-1185">Reference proteome</keyword>
<accession>A0A9X3MQI8</accession>
<dbReference type="Gene3D" id="3.10.450.540">
    <property type="match status" value="1"/>
</dbReference>
<organism evidence="1 2">
    <name type="scientific">Solirubrobacter ginsenosidimutans</name>
    <dbReference type="NCBI Taxonomy" id="490573"/>
    <lineage>
        <taxon>Bacteria</taxon>
        <taxon>Bacillati</taxon>
        <taxon>Actinomycetota</taxon>
        <taxon>Thermoleophilia</taxon>
        <taxon>Solirubrobacterales</taxon>
        <taxon>Solirubrobacteraceae</taxon>
        <taxon>Solirubrobacter</taxon>
    </lineage>
</organism>
<evidence type="ECO:0000313" key="1">
    <source>
        <dbReference type="EMBL" id="MDA0160644.1"/>
    </source>
</evidence>
<gene>
    <name evidence="1" type="ORF">OM076_10240</name>
</gene>
<comment type="caution">
    <text evidence="1">The sequence shown here is derived from an EMBL/GenBank/DDBJ whole genome shotgun (WGS) entry which is preliminary data.</text>
</comment>
<dbReference type="AlphaFoldDB" id="A0A9X3MQI8"/>